<dbReference type="Proteomes" id="UP000287224">
    <property type="component" value="Unassembled WGS sequence"/>
</dbReference>
<dbReference type="RefSeq" id="WP_126603090.1">
    <property type="nucleotide sequence ID" value="NZ_BIFQ01000002.1"/>
</dbReference>
<evidence type="ECO:0000259" key="1">
    <source>
        <dbReference type="Pfam" id="PF14534"/>
    </source>
</evidence>
<dbReference type="EMBL" id="BIFQ01000002">
    <property type="protein sequence ID" value="GCE10089.1"/>
    <property type="molecule type" value="Genomic_DNA"/>
</dbReference>
<dbReference type="Gene3D" id="3.10.450.50">
    <property type="match status" value="1"/>
</dbReference>
<keyword evidence="3" id="KW-1185">Reference proteome</keyword>
<dbReference type="AlphaFoldDB" id="A0A401ZT72"/>
<dbReference type="Pfam" id="PF14534">
    <property type="entry name" value="DUF4440"/>
    <property type="match status" value="1"/>
</dbReference>
<proteinExistence type="predicted"/>
<name>A0A401ZT72_9CHLR</name>
<evidence type="ECO:0000313" key="2">
    <source>
        <dbReference type="EMBL" id="GCE10089.1"/>
    </source>
</evidence>
<gene>
    <name evidence="2" type="ORF">KDAU_74180</name>
</gene>
<dbReference type="SUPFAM" id="SSF54427">
    <property type="entry name" value="NTF2-like"/>
    <property type="match status" value="1"/>
</dbReference>
<evidence type="ECO:0000313" key="3">
    <source>
        <dbReference type="Proteomes" id="UP000287224"/>
    </source>
</evidence>
<organism evidence="2 3">
    <name type="scientific">Dictyobacter aurantiacus</name>
    <dbReference type="NCBI Taxonomy" id="1936993"/>
    <lineage>
        <taxon>Bacteria</taxon>
        <taxon>Bacillati</taxon>
        <taxon>Chloroflexota</taxon>
        <taxon>Ktedonobacteria</taxon>
        <taxon>Ktedonobacterales</taxon>
        <taxon>Dictyobacteraceae</taxon>
        <taxon>Dictyobacter</taxon>
    </lineage>
</organism>
<dbReference type="InterPro" id="IPR032710">
    <property type="entry name" value="NTF2-like_dom_sf"/>
</dbReference>
<reference evidence="3" key="1">
    <citation type="submission" date="2018-12" db="EMBL/GenBank/DDBJ databases">
        <title>Tengunoibacter tsumagoiensis gen. nov., sp. nov., Dictyobacter kobayashii sp. nov., D. alpinus sp. nov., and D. joshuensis sp. nov. and description of Dictyobacteraceae fam. nov. within the order Ktedonobacterales isolated from Tengu-no-mugimeshi.</title>
        <authorList>
            <person name="Wang C.M."/>
            <person name="Zheng Y."/>
            <person name="Sakai Y."/>
            <person name="Toyoda A."/>
            <person name="Minakuchi Y."/>
            <person name="Abe K."/>
            <person name="Yokota A."/>
            <person name="Yabe S."/>
        </authorList>
    </citation>
    <scope>NUCLEOTIDE SEQUENCE [LARGE SCALE GENOMIC DNA]</scope>
    <source>
        <strain evidence="3">S-27</strain>
    </source>
</reference>
<dbReference type="OrthoDB" id="7630482at2"/>
<comment type="caution">
    <text evidence="2">The sequence shown here is derived from an EMBL/GenBank/DDBJ whole genome shotgun (WGS) entry which is preliminary data.</text>
</comment>
<feature type="domain" description="DUF4440" evidence="1">
    <location>
        <begin position="18"/>
        <end position="121"/>
    </location>
</feature>
<sequence length="129" mass="14585">MSNTTAAWDIMDRLAKVFSDAVKQRDVKALSKMHTRNARLLPPAEAIVCGQDAIRTYYQALVDNGVTGMQFTTLDAQFIGEHTIQNLSQIVVTIQLPDGQTQELQTKAVVLWQQEDDAYKIDIDIWNQF</sequence>
<accession>A0A401ZT72</accession>
<protein>
    <recommendedName>
        <fullName evidence="1">DUF4440 domain-containing protein</fullName>
    </recommendedName>
</protein>
<dbReference type="InterPro" id="IPR027843">
    <property type="entry name" value="DUF4440"/>
</dbReference>